<name>A0A401UQG7_9CLOT</name>
<evidence type="ECO:0000313" key="1">
    <source>
        <dbReference type="EMBL" id="GCD11738.1"/>
    </source>
</evidence>
<keyword evidence="2" id="KW-1185">Reference proteome</keyword>
<organism evidence="1 2">
    <name type="scientific">Clostridium tagluense</name>
    <dbReference type="NCBI Taxonomy" id="360422"/>
    <lineage>
        <taxon>Bacteria</taxon>
        <taxon>Bacillati</taxon>
        <taxon>Bacillota</taxon>
        <taxon>Clostridia</taxon>
        <taxon>Eubacteriales</taxon>
        <taxon>Clostridiaceae</taxon>
        <taxon>Clostridium</taxon>
    </lineage>
</organism>
<gene>
    <name evidence="1" type="ORF">Ctaglu_33610</name>
</gene>
<dbReference type="RefSeq" id="WP_125003825.1">
    <property type="nucleotide sequence ID" value="NZ_BHYK01000021.1"/>
</dbReference>
<dbReference type="AlphaFoldDB" id="A0A401UQG7"/>
<dbReference type="Proteomes" id="UP000287872">
    <property type="component" value="Unassembled WGS sequence"/>
</dbReference>
<dbReference type="EMBL" id="BHYK01000021">
    <property type="protein sequence ID" value="GCD11738.1"/>
    <property type="molecule type" value="Genomic_DNA"/>
</dbReference>
<accession>A0A401UQG7</accession>
<dbReference type="OrthoDB" id="2066335at2"/>
<evidence type="ECO:0000313" key="2">
    <source>
        <dbReference type="Proteomes" id="UP000287872"/>
    </source>
</evidence>
<proteinExistence type="predicted"/>
<protein>
    <submittedName>
        <fullName evidence="1">Uncharacterized protein</fullName>
    </submittedName>
</protein>
<comment type="caution">
    <text evidence="1">The sequence shown here is derived from an EMBL/GenBank/DDBJ whole genome shotgun (WGS) entry which is preliminary data.</text>
</comment>
<reference evidence="1 2" key="1">
    <citation type="submission" date="2018-11" db="EMBL/GenBank/DDBJ databases">
        <title>Genome sequencing and assembly of Clostridium tagluense strain A121.</title>
        <authorList>
            <person name="Murakami T."/>
            <person name="Segawa T."/>
            <person name="Shcherbakova V.A."/>
            <person name="Mori H."/>
            <person name="Yoshimura Y."/>
        </authorList>
    </citation>
    <scope>NUCLEOTIDE SEQUENCE [LARGE SCALE GENOMIC DNA]</scope>
    <source>
        <strain evidence="1 2">A121</strain>
    </source>
</reference>
<sequence>MKEALALNIEGVKCDVCDYRNDDVKLREYEEWLNKPCPQCGANLLTQEDFDNVQMLFSFSKMMNEILPKSKDNEPLATMDIKMDGTGNMEFKLIE</sequence>